<evidence type="ECO:0000259" key="3">
    <source>
        <dbReference type="PROSITE" id="PS50883"/>
    </source>
</evidence>
<feature type="domain" description="HAMP" evidence="4">
    <location>
        <begin position="11"/>
        <end position="59"/>
    </location>
</feature>
<reference evidence="6 7" key="1">
    <citation type="submission" date="2016-06" db="EMBL/GenBank/DDBJ databases">
        <title>Genome sequencing of Cryobacterium arcticum PAMC 27867.</title>
        <authorList>
            <person name="Lee J."/>
            <person name="Kim O.-S."/>
        </authorList>
    </citation>
    <scope>NUCLEOTIDE SEQUENCE [LARGE SCALE GENOMIC DNA]</scope>
    <source>
        <strain evidence="6 7">PAMC 27867</strain>
    </source>
</reference>
<dbReference type="InterPro" id="IPR003660">
    <property type="entry name" value="HAMP_dom"/>
</dbReference>
<dbReference type="InterPro" id="IPR001633">
    <property type="entry name" value="EAL_dom"/>
</dbReference>
<dbReference type="SUPFAM" id="SSF141868">
    <property type="entry name" value="EAL domain-like"/>
    <property type="match status" value="1"/>
</dbReference>
<dbReference type="Pfam" id="PF00563">
    <property type="entry name" value="EAL"/>
    <property type="match status" value="1"/>
</dbReference>
<protein>
    <submittedName>
        <fullName evidence="6">Diguanylate phosphodiesterase</fullName>
    </submittedName>
</protein>
<evidence type="ECO:0000259" key="5">
    <source>
        <dbReference type="PROSITE" id="PS50887"/>
    </source>
</evidence>
<dbReference type="Gene3D" id="3.30.70.270">
    <property type="match status" value="1"/>
</dbReference>
<keyword evidence="1" id="KW-0812">Transmembrane</keyword>
<feature type="domain" description="GGDEF" evidence="5">
    <location>
        <begin position="113"/>
        <end position="244"/>
    </location>
</feature>
<dbReference type="InterPro" id="IPR000160">
    <property type="entry name" value="GGDEF_dom"/>
</dbReference>
<dbReference type="SMART" id="SM00267">
    <property type="entry name" value="GGDEF"/>
    <property type="match status" value="1"/>
</dbReference>
<name>A0A1B1BLQ0_9MICO</name>
<dbReference type="NCBIfam" id="TIGR00254">
    <property type="entry name" value="GGDEF"/>
    <property type="match status" value="1"/>
</dbReference>
<dbReference type="CDD" id="cd01948">
    <property type="entry name" value="EAL"/>
    <property type="match status" value="1"/>
</dbReference>
<keyword evidence="2" id="KW-0472">Membrane</keyword>
<dbReference type="Gene3D" id="3.20.20.450">
    <property type="entry name" value="EAL domain"/>
    <property type="match status" value="1"/>
</dbReference>
<dbReference type="Pfam" id="PF00990">
    <property type="entry name" value="GGDEF"/>
    <property type="match status" value="1"/>
</dbReference>
<dbReference type="PROSITE" id="PS50887">
    <property type="entry name" value="GGDEF"/>
    <property type="match status" value="1"/>
</dbReference>
<evidence type="ECO:0000313" key="6">
    <source>
        <dbReference type="EMBL" id="ANP73552.1"/>
    </source>
</evidence>
<dbReference type="PROSITE" id="PS50885">
    <property type="entry name" value="HAMP"/>
    <property type="match status" value="1"/>
</dbReference>
<dbReference type="GO" id="GO:0007165">
    <property type="term" value="P:signal transduction"/>
    <property type="evidence" value="ECO:0007669"/>
    <property type="project" value="InterPro"/>
</dbReference>
<dbReference type="KEGG" id="cart:PA27867_2610"/>
<feature type="domain" description="EAL" evidence="3">
    <location>
        <begin position="253"/>
        <end position="509"/>
    </location>
</feature>
<sequence>MSSAQGVDDPRLQQLVDGVVRLAAGELDARIEPSELRDDIDAVITGVNLLAEELSYIYSDLEQRVSDRTAMLQRTQAELEQMAKTDDLTGLANRTLLNERIHEAIAASKDSGKPPAVLVLDVDSFKAVNDALGHGAGDAVLIEVARRLQCAVRAVDTVARLGGDEFAILLTDATEDEVLAIAHRASAQLQDSVRVGTETVWAMASIGVRIGTPGLPAESLIRDADIAMYQAKARGRNNIQFFHPDMLESVRERARITAELRTAVAGGELALCYQPVVELGTGTVIGFEALLRWHHPVRGLIMPDSFIRIAEETGLILEVGRWVLHEGVAQLRRWSATEPELTDFCLHINLSAVELLRSDLLEDVTETLARNHVAPQRLVLEITESVLMSKGTAEEQVLGELRDLGVGLQIDDFGTGYSSISYLRTLPADTVKVDRSLIQDMVSDPQQQKFVAAILQLIHSAGLKAIVEGIETAEQAALLQTLGCLYGQGYFYDRPLPPETVMGRLKRRAHRQ</sequence>
<dbReference type="OrthoDB" id="23692at2"/>
<dbReference type="SMART" id="SM00052">
    <property type="entry name" value="EAL"/>
    <property type="match status" value="1"/>
</dbReference>
<dbReference type="Proteomes" id="UP000092582">
    <property type="component" value="Chromosome 1"/>
</dbReference>
<dbReference type="PATRIC" id="fig|670052.7.peg.2681"/>
<organism evidence="6 7">
    <name type="scientific">Cryobacterium arcticum</name>
    <dbReference type="NCBI Taxonomy" id="670052"/>
    <lineage>
        <taxon>Bacteria</taxon>
        <taxon>Bacillati</taxon>
        <taxon>Actinomycetota</taxon>
        <taxon>Actinomycetes</taxon>
        <taxon>Micrococcales</taxon>
        <taxon>Microbacteriaceae</taxon>
        <taxon>Cryobacterium</taxon>
    </lineage>
</organism>
<evidence type="ECO:0000256" key="2">
    <source>
        <dbReference type="ARBA" id="ARBA00022989"/>
    </source>
</evidence>
<dbReference type="SUPFAM" id="SSF55073">
    <property type="entry name" value="Nucleotide cyclase"/>
    <property type="match status" value="1"/>
</dbReference>
<dbReference type="PROSITE" id="PS50883">
    <property type="entry name" value="EAL"/>
    <property type="match status" value="1"/>
</dbReference>
<accession>A0A1B1BLQ0</accession>
<dbReference type="PANTHER" id="PTHR44757">
    <property type="entry name" value="DIGUANYLATE CYCLASE DGCP"/>
    <property type="match status" value="1"/>
</dbReference>
<evidence type="ECO:0000256" key="1">
    <source>
        <dbReference type="ARBA" id="ARBA00022692"/>
    </source>
</evidence>
<dbReference type="FunFam" id="3.30.70.270:FF:000001">
    <property type="entry name" value="Diguanylate cyclase domain protein"/>
    <property type="match status" value="1"/>
</dbReference>
<evidence type="ECO:0000313" key="7">
    <source>
        <dbReference type="Proteomes" id="UP000092582"/>
    </source>
</evidence>
<keyword evidence="2" id="KW-1133">Transmembrane helix</keyword>
<gene>
    <name evidence="6" type="ORF">PA27867_2610</name>
</gene>
<dbReference type="GO" id="GO:0016020">
    <property type="term" value="C:membrane"/>
    <property type="evidence" value="ECO:0007669"/>
    <property type="project" value="InterPro"/>
</dbReference>
<keyword evidence="7" id="KW-1185">Reference proteome</keyword>
<dbReference type="InterPro" id="IPR043128">
    <property type="entry name" value="Rev_trsase/Diguanyl_cyclase"/>
</dbReference>
<evidence type="ECO:0000259" key="4">
    <source>
        <dbReference type="PROSITE" id="PS50885"/>
    </source>
</evidence>
<dbReference type="InterPro" id="IPR052155">
    <property type="entry name" value="Biofilm_reg_signaling"/>
</dbReference>
<dbReference type="STRING" id="670052.PA27867_2610"/>
<dbReference type="InterPro" id="IPR029787">
    <property type="entry name" value="Nucleotide_cyclase"/>
</dbReference>
<dbReference type="CDD" id="cd01949">
    <property type="entry name" value="GGDEF"/>
    <property type="match status" value="1"/>
</dbReference>
<proteinExistence type="predicted"/>
<dbReference type="PANTHER" id="PTHR44757:SF2">
    <property type="entry name" value="BIOFILM ARCHITECTURE MAINTENANCE PROTEIN MBAA"/>
    <property type="match status" value="1"/>
</dbReference>
<dbReference type="AlphaFoldDB" id="A0A1B1BLQ0"/>
<dbReference type="InterPro" id="IPR035919">
    <property type="entry name" value="EAL_sf"/>
</dbReference>
<dbReference type="EMBL" id="CP016282">
    <property type="protein sequence ID" value="ANP73552.1"/>
    <property type="molecule type" value="Genomic_DNA"/>
</dbReference>
<dbReference type="RefSeq" id="WP_066597056.1">
    <property type="nucleotide sequence ID" value="NZ_CP016282.1"/>
</dbReference>